<organism evidence="7 8">
    <name type="scientific">Sorangium cellulosum</name>
    <name type="common">Polyangium cellulosum</name>
    <dbReference type="NCBI Taxonomy" id="56"/>
    <lineage>
        <taxon>Bacteria</taxon>
        <taxon>Pseudomonadati</taxon>
        <taxon>Myxococcota</taxon>
        <taxon>Polyangia</taxon>
        <taxon>Polyangiales</taxon>
        <taxon>Polyangiaceae</taxon>
        <taxon>Sorangium</taxon>
    </lineage>
</organism>
<dbReference type="AlphaFoldDB" id="A0A4P2Q9H5"/>
<sequence length="777" mass="79634">MSTPPPPAPAPPTPAAGDAAAADAAAALVDTVISDRYRIVELVATGGMGAVYKAEHLLLRKWLAVKILLPAAKGSPELTARFEREAIAGAHIQHPNIASATDFGTLPDGSRFLVLEYVRGTTLDRIIKKGPVPAARAAEIARQIAAALAAAHERGVIHRDLKPRNIMIEQGTDAVKLIDFGFAKVPLERLSTTTDAPFGEARAEPVRITLSGIVFGTLAYMAPEAAQGMESVDERSDLYALGIILYEMLAGKRPFEAIVPVELFHEQCTAAPPPLRLRAPGVLVSRELEAVVMRLLRKEPEARYPSARALLAALDAAMPTAEALGLLPWKDPLGGLGSALPFGSALPPRHDPARAPEPPEAPAWPAPARPAPADRPGAAEVAGPAAVGPAAAGGEPAGEMRGPGARGVPGQGGEARGPGARRAPRPRRRLAGWLLGAAAVAAGGALAAQLLGRLPAGAPGPAATGPELRGAAAAMQASPRDGARAPGDPAMPAQATPAAAPGLRAPTPEPLASAAAPGASAPAPEPLASAAAPGASATAPELVASAAAPGASAPTPEPLASAAAPGASATAPELVASAAAPASSEAPVAPGPGAGAGLPAERGRLVEAVNAKRWKQAEDALLVLIEQDHAAFKERDVMMAAAAAAVKTAYRADDRADAIFDALENRLGPDGLDVAYEMVSGYGGTRGGKRAAALLRRPEVLKRASAPLRIAVELREAPCRRKDALFERAALEGDARALVFLDMLRSSQCQPRIGQCCFHRHAGIDRAVRVLRDRLRN</sequence>
<evidence type="ECO:0000259" key="6">
    <source>
        <dbReference type="PROSITE" id="PS50011"/>
    </source>
</evidence>
<dbReference type="InterPro" id="IPR000719">
    <property type="entry name" value="Prot_kinase_dom"/>
</dbReference>
<feature type="compositionally biased region" description="Low complexity" evidence="5">
    <location>
        <begin position="374"/>
        <end position="403"/>
    </location>
</feature>
<keyword evidence="3" id="KW-0418">Kinase</keyword>
<dbReference type="Pfam" id="PF00069">
    <property type="entry name" value="Pkinase"/>
    <property type="match status" value="1"/>
</dbReference>
<dbReference type="PROSITE" id="PS50011">
    <property type="entry name" value="PROTEIN_KINASE_DOM"/>
    <property type="match status" value="1"/>
</dbReference>
<dbReference type="GO" id="GO:0005524">
    <property type="term" value="F:ATP binding"/>
    <property type="evidence" value="ECO:0007669"/>
    <property type="project" value="UniProtKB-KW"/>
</dbReference>
<dbReference type="PROSITE" id="PS00108">
    <property type="entry name" value="PROTEIN_KINASE_ST"/>
    <property type="match status" value="1"/>
</dbReference>
<keyword evidence="2" id="KW-0547">Nucleotide-binding</keyword>
<feature type="compositionally biased region" description="Gly residues" evidence="5">
    <location>
        <begin position="404"/>
        <end position="416"/>
    </location>
</feature>
<dbReference type="EMBL" id="CP012670">
    <property type="protein sequence ID" value="AUX26274.1"/>
    <property type="molecule type" value="Genomic_DNA"/>
</dbReference>
<evidence type="ECO:0000313" key="8">
    <source>
        <dbReference type="Proteomes" id="UP000295781"/>
    </source>
</evidence>
<name>A0A4P2Q9H5_SORCE</name>
<keyword evidence="4" id="KW-0067">ATP-binding</keyword>
<evidence type="ECO:0000256" key="1">
    <source>
        <dbReference type="ARBA" id="ARBA00022679"/>
    </source>
</evidence>
<feature type="compositionally biased region" description="Pro residues" evidence="5">
    <location>
        <begin position="355"/>
        <end position="370"/>
    </location>
</feature>
<evidence type="ECO:0000256" key="5">
    <source>
        <dbReference type="SAM" id="MobiDB-lite"/>
    </source>
</evidence>
<keyword evidence="1" id="KW-0808">Transferase</keyword>
<evidence type="ECO:0000256" key="4">
    <source>
        <dbReference type="ARBA" id="ARBA00022840"/>
    </source>
</evidence>
<feature type="domain" description="Protein kinase" evidence="6">
    <location>
        <begin position="37"/>
        <end position="318"/>
    </location>
</feature>
<proteinExistence type="predicted"/>
<dbReference type="GO" id="GO:0004674">
    <property type="term" value="F:protein serine/threonine kinase activity"/>
    <property type="evidence" value="ECO:0007669"/>
    <property type="project" value="TreeGrafter"/>
</dbReference>
<reference evidence="7 8" key="1">
    <citation type="submission" date="2015-09" db="EMBL/GenBank/DDBJ databases">
        <title>Sorangium comparison.</title>
        <authorList>
            <person name="Zaburannyi N."/>
            <person name="Bunk B."/>
            <person name="Overmann J."/>
            <person name="Mueller R."/>
        </authorList>
    </citation>
    <scope>NUCLEOTIDE SEQUENCE [LARGE SCALE GENOMIC DNA]</scope>
    <source>
        <strain evidence="7 8">So ceGT47</strain>
    </source>
</reference>
<dbReference type="CDD" id="cd14014">
    <property type="entry name" value="STKc_PknB_like"/>
    <property type="match status" value="1"/>
</dbReference>
<dbReference type="PANTHER" id="PTHR43289:SF6">
    <property type="entry name" value="SERINE_THREONINE-PROTEIN KINASE NEKL-3"/>
    <property type="match status" value="1"/>
</dbReference>
<dbReference type="Proteomes" id="UP000295781">
    <property type="component" value="Chromosome"/>
</dbReference>
<dbReference type="Gene3D" id="3.30.200.20">
    <property type="entry name" value="Phosphorylase Kinase, domain 1"/>
    <property type="match status" value="1"/>
</dbReference>
<dbReference type="PANTHER" id="PTHR43289">
    <property type="entry name" value="MITOGEN-ACTIVATED PROTEIN KINASE KINASE KINASE 20-RELATED"/>
    <property type="match status" value="1"/>
</dbReference>
<dbReference type="InterPro" id="IPR008271">
    <property type="entry name" value="Ser/Thr_kinase_AS"/>
</dbReference>
<feature type="region of interest" description="Disordered" evidence="5">
    <location>
        <begin position="461"/>
        <end position="534"/>
    </location>
</feature>
<evidence type="ECO:0000256" key="2">
    <source>
        <dbReference type="ARBA" id="ARBA00022741"/>
    </source>
</evidence>
<dbReference type="InterPro" id="IPR011009">
    <property type="entry name" value="Kinase-like_dom_sf"/>
</dbReference>
<dbReference type="SUPFAM" id="SSF56112">
    <property type="entry name" value="Protein kinase-like (PK-like)"/>
    <property type="match status" value="1"/>
</dbReference>
<feature type="region of interest" description="Disordered" evidence="5">
    <location>
        <begin position="344"/>
        <end position="425"/>
    </location>
</feature>
<evidence type="ECO:0000256" key="3">
    <source>
        <dbReference type="ARBA" id="ARBA00022777"/>
    </source>
</evidence>
<gene>
    <name evidence="7" type="ORF">SOCEGT47_068350</name>
</gene>
<feature type="compositionally biased region" description="Low complexity" evidence="5">
    <location>
        <begin position="490"/>
        <end position="534"/>
    </location>
</feature>
<dbReference type="SMART" id="SM00220">
    <property type="entry name" value="S_TKc"/>
    <property type="match status" value="1"/>
</dbReference>
<accession>A0A4P2Q9H5</accession>
<protein>
    <recommendedName>
        <fullName evidence="6">Protein kinase domain-containing protein</fullName>
    </recommendedName>
</protein>
<dbReference type="Gene3D" id="1.10.510.10">
    <property type="entry name" value="Transferase(Phosphotransferase) domain 1"/>
    <property type="match status" value="1"/>
</dbReference>
<dbReference type="OrthoDB" id="5498166at2"/>
<feature type="region of interest" description="Disordered" evidence="5">
    <location>
        <begin position="547"/>
        <end position="566"/>
    </location>
</feature>
<evidence type="ECO:0000313" key="7">
    <source>
        <dbReference type="EMBL" id="AUX26274.1"/>
    </source>
</evidence>
<dbReference type="RefSeq" id="WP_129353777.1">
    <property type="nucleotide sequence ID" value="NZ_CP012670.1"/>
</dbReference>